<proteinExistence type="predicted"/>
<protein>
    <submittedName>
        <fullName evidence="1">Uncharacterized protein</fullName>
    </submittedName>
</protein>
<dbReference type="EMBL" id="KQ030508">
    <property type="protein sequence ID" value="KJZ77153.1"/>
    <property type="molecule type" value="Genomic_DNA"/>
</dbReference>
<organism evidence="1 2">
    <name type="scientific">Hirsutella minnesotensis 3608</name>
    <dbReference type="NCBI Taxonomy" id="1043627"/>
    <lineage>
        <taxon>Eukaryota</taxon>
        <taxon>Fungi</taxon>
        <taxon>Dikarya</taxon>
        <taxon>Ascomycota</taxon>
        <taxon>Pezizomycotina</taxon>
        <taxon>Sordariomycetes</taxon>
        <taxon>Hypocreomycetidae</taxon>
        <taxon>Hypocreales</taxon>
        <taxon>Ophiocordycipitaceae</taxon>
        <taxon>Hirsutella</taxon>
    </lineage>
</organism>
<accession>A0A0F7ZVT1</accession>
<sequence>MGSEVMWRIYQVDNDRKTVSTQKLGDRLIYLVNDNPLAVEHDFRSAGDPFRRYTPFPLVIKDNFIKNHSPENVVHKGYLREKDRSRWSEIVKAVLKEGPRELSPKELVDKVWERVEKEKLLVQ</sequence>
<evidence type="ECO:0000313" key="1">
    <source>
        <dbReference type="EMBL" id="KJZ77153.1"/>
    </source>
</evidence>
<evidence type="ECO:0000313" key="2">
    <source>
        <dbReference type="Proteomes" id="UP000054481"/>
    </source>
</evidence>
<reference evidence="1 2" key="1">
    <citation type="journal article" date="2014" name="Genome Biol. Evol.">
        <title>Comparative genomics and transcriptomics analyses reveal divergent lifestyle features of nematode endoparasitic fungus Hirsutella minnesotensis.</title>
        <authorList>
            <person name="Lai Y."/>
            <person name="Liu K."/>
            <person name="Zhang X."/>
            <person name="Zhang X."/>
            <person name="Li K."/>
            <person name="Wang N."/>
            <person name="Shu C."/>
            <person name="Wu Y."/>
            <person name="Wang C."/>
            <person name="Bushley K.E."/>
            <person name="Xiang M."/>
            <person name="Liu X."/>
        </authorList>
    </citation>
    <scope>NUCLEOTIDE SEQUENCE [LARGE SCALE GENOMIC DNA]</scope>
    <source>
        <strain evidence="1 2">3608</strain>
    </source>
</reference>
<name>A0A0F7ZVT1_9HYPO</name>
<keyword evidence="2" id="KW-1185">Reference proteome</keyword>
<dbReference type="Proteomes" id="UP000054481">
    <property type="component" value="Unassembled WGS sequence"/>
</dbReference>
<dbReference type="AlphaFoldDB" id="A0A0F7ZVT1"/>
<gene>
    <name evidence="1" type="ORF">HIM_03474</name>
</gene>